<accession>A0A1D1W828</accession>
<organism evidence="2 3">
    <name type="scientific">Ramazzottius varieornatus</name>
    <name type="common">Water bear</name>
    <name type="synonym">Tardigrade</name>
    <dbReference type="NCBI Taxonomy" id="947166"/>
    <lineage>
        <taxon>Eukaryota</taxon>
        <taxon>Metazoa</taxon>
        <taxon>Ecdysozoa</taxon>
        <taxon>Tardigrada</taxon>
        <taxon>Eutardigrada</taxon>
        <taxon>Parachela</taxon>
        <taxon>Hypsibioidea</taxon>
        <taxon>Ramazzottiidae</taxon>
        <taxon>Ramazzottius</taxon>
    </lineage>
</organism>
<comment type="caution">
    <text evidence="2">The sequence shown here is derived from an EMBL/GenBank/DDBJ whole genome shotgun (WGS) entry which is preliminary data.</text>
</comment>
<evidence type="ECO:0000313" key="3">
    <source>
        <dbReference type="Proteomes" id="UP000186922"/>
    </source>
</evidence>
<evidence type="ECO:0000256" key="1">
    <source>
        <dbReference type="SAM" id="Phobius"/>
    </source>
</evidence>
<reference evidence="2 3" key="1">
    <citation type="journal article" date="2016" name="Nat. Commun.">
        <title>Extremotolerant tardigrade genome and improved radiotolerance of human cultured cells by tardigrade-unique protein.</title>
        <authorList>
            <person name="Hashimoto T."/>
            <person name="Horikawa D.D."/>
            <person name="Saito Y."/>
            <person name="Kuwahara H."/>
            <person name="Kozuka-Hata H."/>
            <person name="Shin-I T."/>
            <person name="Minakuchi Y."/>
            <person name="Ohishi K."/>
            <person name="Motoyama A."/>
            <person name="Aizu T."/>
            <person name="Enomoto A."/>
            <person name="Kondo K."/>
            <person name="Tanaka S."/>
            <person name="Hara Y."/>
            <person name="Koshikawa S."/>
            <person name="Sagara H."/>
            <person name="Miura T."/>
            <person name="Yokobori S."/>
            <person name="Miyagawa K."/>
            <person name="Suzuki Y."/>
            <person name="Kubo T."/>
            <person name="Oyama M."/>
            <person name="Kohara Y."/>
            <person name="Fujiyama A."/>
            <person name="Arakawa K."/>
            <person name="Katayama T."/>
            <person name="Toyoda A."/>
            <person name="Kunieda T."/>
        </authorList>
    </citation>
    <scope>NUCLEOTIDE SEQUENCE [LARGE SCALE GENOMIC DNA]</scope>
    <source>
        <strain evidence="2 3">YOKOZUNA-1</strain>
    </source>
</reference>
<dbReference type="AlphaFoldDB" id="A0A1D1W828"/>
<keyword evidence="3" id="KW-1185">Reference proteome</keyword>
<protein>
    <submittedName>
        <fullName evidence="2">Uncharacterized protein</fullName>
    </submittedName>
</protein>
<evidence type="ECO:0000313" key="2">
    <source>
        <dbReference type="EMBL" id="GAV09063.1"/>
    </source>
</evidence>
<keyword evidence="1" id="KW-0472">Membrane</keyword>
<sequence>MSVRNAPRSRYIDHAVPWMLLQMNSVICCSSSSTLHRAAFNHARRMVAVFLEKFQTGESLFPLADFFTFGTPTFGILTRMLSSLVADGDGGGTQFSEDVVKSTTGSMGDVLVESFLPIFCVWALRLLILDHD</sequence>
<gene>
    <name evidence="2" type="primary">RvY_18661</name>
    <name evidence="2" type="synonym">RvY_18661.2</name>
    <name evidence="2" type="ORF">RvY_18661-2</name>
</gene>
<dbReference type="Proteomes" id="UP000186922">
    <property type="component" value="Unassembled WGS sequence"/>
</dbReference>
<keyword evidence="1" id="KW-0812">Transmembrane</keyword>
<name>A0A1D1W828_RAMVA</name>
<feature type="transmembrane region" description="Helical" evidence="1">
    <location>
        <begin position="110"/>
        <end position="128"/>
    </location>
</feature>
<proteinExistence type="predicted"/>
<keyword evidence="1" id="KW-1133">Transmembrane helix</keyword>
<dbReference type="EMBL" id="BDGG01000020">
    <property type="protein sequence ID" value="GAV09063.1"/>
    <property type="molecule type" value="Genomic_DNA"/>
</dbReference>